<gene>
    <name evidence="1" type="ORF">CN958_06300</name>
</gene>
<comment type="caution">
    <text evidence="1">The sequence shown here is derived from an EMBL/GenBank/DDBJ whole genome shotgun (WGS) entry which is preliminary data.</text>
</comment>
<organism evidence="1 2">
    <name type="scientific">Bacillus cereus</name>
    <dbReference type="NCBI Taxonomy" id="1396"/>
    <lineage>
        <taxon>Bacteria</taxon>
        <taxon>Bacillati</taxon>
        <taxon>Bacillota</taxon>
        <taxon>Bacilli</taxon>
        <taxon>Bacillales</taxon>
        <taxon>Bacillaceae</taxon>
        <taxon>Bacillus</taxon>
        <taxon>Bacillus cereus group</taxon>
    </lineage>
</organism>
<dbReference type="Proteomes" id="UP000222054">
    <property type="component" value="Unassembled WGS sequence"/>
</dbReference>
<accession>A0A2B9E7I4</accession>
<reference evidence="1 2" key="1">
    <citation type="submission" date="2017-09" db="EMBL/GenBank/DDBJ databases">
        <title>Large-scale bioinformatics analysis of Bacillus genomes uncovers conserved roles of natural products in bacterial physiology.</title>
        <authorList>
            <consortium name="Agbiome Team Llc"/>
            <person name="Bleich R.M."/>
            <person name="Grubbs K.J."/>
            <person name="Santa Maria K.C."/>
            <person name="Allen S.E."/>
            <person name="Farag S."/>
            <person name="Shank E.A."/>
            <person name="Bowers A."/>
        </authorList>
    </citation>
    <scope>NUCLEOTIDE SEQUENCE [LARGE SCALE GENOMIC DNA]</scope>
    <source>
        <strain evidence="1 2">AFS053130</strain>
    </source>
</reference>
<evidence type="ECO:0000313" key="1">
    <source>
        <dbReference type="EMBL" id="PGM95823.1"/>
    </source>
</evidence>
<dbReference type="EMBL" id="NUHO01000028">
    <property type="protein sequence ID" value="PGM95823.1"/>
    <property type="molecule type" value="Genomic_DNA"/>
</dbReference>
<protein>
    <submittedName>
        <fullName evidence="1">Uncharacterized protein</fullName>
    </submittedName>
</protein>
<name>A0A2B9E7I4_BACCE</name>
<proteinExistence type="predicted"/>
<dbReference type="AlphaFoldDB" id="A0A2B9E7I4"/>
<evidence type="ECO:0000313" key="2">
    <source>
        <dbReference type="Proteomes" id="UP000222054"/>
    </source>
</evidence>
<sequence>MIKFHTGKSGASFYGATQKWRCYFYIIWYSIEHIPNQLPALQVQPTEDYPKLDGRTGTR</sequence>